<dbReference type="Proteomes" id="UP001163603">
    <property type="component" value="Chromosome 7"/>
</dbReference>
<keyword evidence="2" id="KW-1185">Reference proteome</keyword>
<evidence type="ECO:0000313" key="2">
    <source>
        <dbReference type="Proteomes" id="UP001163603"/>
    </source>
</evidence>
<dbReference type="EMBL" id="CM047742">
    <property type="protein sequence ID" value="KAJ0035654.1"/>
    <property type="molecule type" value="Genomic_DNA"/>
</dbReference>
<proteinExistence type="predicted"/>
<accession>A0ACC0YEV1</accession>
<gene>
    <name evidence="1" type="ORF">Pint_25695</name>
</gene>
<sequence>MNCCICSCCGTGSWRASCHGRNQVDPPQKKEVRMKVLYSSICHTDARAWKAVMISVLGSSVGAYEFSNGDKRVGAACNYANVQTDSSVPIFGLGAIGVAGWGSTVLLGIHGSPRMLPLHPMELFDGRRIIGNEFITHELPFEKINEALQLLLDGKSLRYVLKF</sequence>
<protein>
    <submittedName>
        <fullName evidence="1">Uncharacterized protein</fullName>
    </submittedName>
</protein>
<comment type="caution">
    <text evidence="1">The sequence shown here is derived from an EMBL/GenBank/DDBJ whole genome shotgun (WGS) entry which is preliminary data.</text>
</comment>
<organism evidence="1 2">
    <name type="scientific">Pistacia integerrima</name>
    <dbReference type="NCBI Taxonomy" id="434235"/>
    <lineage>
        <taxon>Eukaryota</taxon>
        <taxon>Viridiplantae</taxon>
        <taxon>Streptophyta</taxon>
        <taxon>Embryophyta</taxon>
        <taxon>Tracheophyta</taxon>
        <taxon>Spermatophyta</taxon>
        <taxon>Magnoliopsida</taxon>
        <taxon>eudicotyledons</taxon>
        <taxon>Gunneridae</taxon>
        <taxon>Pentapetalae</taxon>
        <taxon>rosids</taxon>
        <taxon>malvids</taxon>
        <taxon>Sapindales</taxon>
        <taxon>Anacardiaceae</taxon>
        <taxon>Pistacia</taxon>
    </lineage>
</organism>
<name>A0ACC0YEV1_9ROSI</name>
<reference evidence="2" key="1">
    <citation type="journal article" date="2023" name="G3 (Bethesda)">
        <title>Genome assembly and association tests identify interacting loci associated with vigor, precocity, and sex in interspecific pistachio rootstocks.</title>
        <authorList>
            <person name="Palmer W."/>
            <person name="Jacygrad E."/>
            <person name="Sagayaradj S."/>
            <person name="Cavanaugh K."/>
            <person name="Han R."/>
            <person name="Bertier L."/>
            <person name="Beede B."/>
            <person name="Kafkas S."/>
            <person name="Golino D."/>
            <person name="Preece J."/>
            <person name="Michelmore R."/>
        </authorList>
    </citation>
    <scope>NUCLEOTIDE SEQUENCE [LARGE SCALE GENOMIC DNA]</scope>
</reference>
<evidence type="ECO:0000313" key="1">
    <source>
        <dbReference type="EMBL" id="KAJ0035654.1"/>
    </source>
</evidence>